<protein>
    <recommendedName>
        <fullName evidence="7">DNA polymerase</fullName>
        <ecNumber evidence="7">2.7.7.7</ecNumber>
    </recommendedName>
</protein>
<dbReference type="InterPro" id="IPR012337">
    <property type="entry name" value="RNaseH-like_sf"/>
</dbReference>
<dbReference type="SUPFAM" id="SSF56672">
    <property type="entry name" value="DNA/RNA polymerases"/>
    <property type="match status" value="1"/>
</dbReference>
<dbReference type="EC" id="2.7.7.7" evidence="7"/>
<keyword evidence="5 7" id="KW-0238">DNA-binding</keyword>
<evidence type="ECO:0000256" key="4">
    <source>
        <dbReference type="ARBA" id="ARBA00022932"/>
    </source>
</evidence>
<keyword evidence="11" id="KW-1185">Reference proteome</keyword>
<accession>A0ABX7QTV2</accession>
<dbReference type="CDD" id="cd05537">
    <property type="entry name" value="POLBc_Pol_II"/>
    <property type="match status" value="1"/>
</dbReference>
<dbReference type="PANTHER" id="PTHR10322">
    <property type="entry name" value="DNA POLYMERASE CATALYTIC SUBUNIT"/>
    <property type="match status" value="1"/>
</dbReference>
<dbReference type="PANTHER" id="PTHR10322:SF23">
    <property type="entry name" value="DNA POLYMERASE DELTA CATALYTIC SUBUNIT"/>
    <property type="match status" value="1"/>
</dbReference>
<evidence type="ECO:0000256" key="6">
    <source>
        <dbReference type="ARBA" id="ARBA00049244"/>
    </source>
</evidence>
<evidence type="ECO:0000256" key="7">
    <source>
        <dbReference type="RuleBase" id="RU000442"/>
    </source>
</evidence>
<comment type="similarity">
    <text evidence="1 7">Belongs to the DNA polymerase type-B family.</text>
</comment>
<keyword evidence="7" id="KW-0235">DNA replication</keyword>
<organism evidence="10 11">
    <name type="scientific">Shewanella avicenniae</name>
    <dbReference type="NCBI Taxonomy" id="2814294"/>
    <lineage>
        <taxon>Bacteria</taxon>
        <taxon>Pseudomonadati</taxon>
        <taxon>Pseudomonadota</taxon>
        <taxon>Gammaproteobacteria</taxon>
        <taxon>Alteromonadales</taxon>
        <taxon>Shewanellaceae</taxon>
        <taxon>Shewanella</taxon>
    </lineage>
</organism>
<dbReference type="Gene3D" id="3.90.1600.10">
    <property type="entry name" value="Palm domain of DNA polymerase"/>
    <property type="match status" value="2"/>
</dbReference>
<dbReference type="Pfam" id="PF03104">
    <property type="entry name" value="DNA_pol_B_exo1"/>
    <property type="match status" value="1"/>
</dbReference>
<dbReference type="InterPro" id="IPR036397">
    <property type="entry name" value="RNaseH_sf"/>
</dbReference>
<feature type="domain" description="DNA-directed DNA polymerase family B exonuclease" evidence="9">
    <location>
        <begin position="200"/>
        <end position="303"/>
    </location>
</feature>
<name>A0ABX7QTV2_9GAMM</name>
<dbReference type="NCBIfam" id="NF004421">
    <property type="entry name" value="PRK05762.1-2"/>
    <property type="match status" value="1"/>
</dbReference>
<dbReference type="Proteomes" id="UP000662770">
    <property type="component" value="Chromosome"/>
</dbReference>
<dbReference type="CDD" id="cd05784">
    <property type="entry name" value="DNA_polB_II_exo"/>
    <property type="match status" value="1"/>
</dbReference>
<evidence type="ECO:0000256" key="3">
    <source>
        <dbReference type="ARBA" id="ARBA00022695"/>
    </source>
</evidence>
<dbReference type="InterPro" id="IPR006172">
    <property type="entry name" value="DNA-dir_DNA_pol_B"/>
</dbReference>
<dbReference type="InterPro" id="IPR017964">
    <property type="entry name" value="DNA-dir_DNA_pol_B_CS"/>
</dbReference>
<dbReference type="Pfam" id="PF00136">
    <property type="entry name" value="DNA_pol_B"/>
    <property type="match status" value="1"/>
</dbReference>
<dbReference type="EMBL" id="CP071503">
    <property type="protein sequence ID" value="QSX34921.1"/>
    <property type="molecule type" value="Genomic_DNA"/>
</dbReference>
<evidence type="ECO:0000313" key="11">
    <source>
        <dbReference type="Proteomes" id="UP000662770"/>
    </source>
</evidence>
<dbReference type="RefSeq" id="WP_207356118.1">
    <property type="nucleotide sequence ID" value="NZ_CP071503.1"/>
</dbReference>
<reference evidence="10 11" key="1">
    <citation type="submission" date="2021-03" db="EMBL/GenBank/DDBJ databases">
        <title>Novel species identification of genus Shewanella.</title>
        <authorList>
            <person name="Liu G."/>
            <person name="Zhang Q."/>
        </authorList>
    </citation>
    <scope>NUCLEOTIDE SEQUENCE [LARGE SCALE GENOMIC DNA]</scope>
    <source>
        <strain evidence="10 11">FJAT-51800</strain>
    </source>
</reference>
<dbReference type="PRINTS" id="PR00106">
    <property type="entry name" value="DNAPOLB"/>
</dbReference>
<evidence type="ECO:0000313" key="10">
    <source>
        <dbReference type="EMBL" id="QSX34921.1"/>
    </source>
</evidence>
<keyword evidence="2 7" id="KW-0808">Transferase</keyword>
<gene>
    <name evidence="10" type="ORF">JYB87_06790</name>
</gene>
<proteinExistence type="inferred from homology"/>
<dbReference type="InterPro" id="IPR023211">
    <property type="entry name" value="DNA_pol_palm_dom_sf"/>
</dbReference>
<dbReference type="Gene3D" id="3.30.70.2250">
    <property type="match status" value="1"/>
</dbReference>
<dbReference type="InterPro" id="IPR050240">
    <property type="entry name" value="DNA_pol_type-B"/>
</dbReference>
<dbReference type="Gene3D" id="1.10.132.60">
    <property type="entry name" value="DNA polymerase family B, C-terminal domain"/>
    <property type="match status" value="1"/>
</dbReference>
<dbReference type="SMART" id="SM00486">
    <property type="entry name" value="POLBc"/>
    <property type="match status" value="1"/>
</dbReference>
<sequence>MTVEYQTISGRILTRHWHQQNKRNVLQYYLNTARGPVLVEVADANQPFFVSEHHAAQLLAGHHGVNYRNVPLKSFDGTPVAAVYSPSPATTRALLASARDKNIAVHEAEIKPQQRFLIERFIAFDAEFYGYFTSDNGTPLPTFVATRARATTLADIALKMVSLDLECAADGQLYSAAAYGATTDNREAVQRVFMVGEPQPTTQDIVWCQDEPELLTALMAWFQHWDPDVIIGWSVIGFDLALLTRRCNALGIAARFGRAASSLDWLIDGTYRPETLVLPGRVVLDGIDWLKAAFYQFDSFSLDFVANALLGEGKTIVSHAQQKVAEINRLFADDKLSLAHYNLTDCRLVWDIFEKTDLLAFAMARAQLTGLEFGRVGASIAAFNNLYLPHLHRAGFVAPSSPVSDGIESPGGYVMDSIPGLYKDILVLDFKSLYPSIIRTFLVDPLGLVTGLTATNEDSVEGFLGAKFHRKGHILPELVGKLANAREEAKQQKNGALSQAIKIIMNSLYGVLGSKGCVFHDARLASSITMRGHQIMQQTKQWIEAKGFTVIYGDTDSTFIWLGEDHNIYDIPAFGRQLAAEINQLWQQFIQEQYQLPSFLELEFDNHFSQFLMPTLRGSDEGSKKRYVGMKQGEDGQDQLIFKGMEQVRSDWSPLAKRVQYELYRRLFNHEDVSVYLQQQIQAIQQGKFDNELVFTKRLRRDIAGYQSKSIPHVKAAQRLVELTHDPRKSRKGTQIRYVMTNTGAMPIEAPNLSPDYHYYIDKQLRPIAEPVLNVLGIEFDELISDQLALKI</sequence>
<keyword evidence="3 7" id="KW-0548">Nucleotidyltransferase</keyword>
<evidence type="ECO:0000256" key="1">
    <source>
        <dbReference type="ARBA" id="ARBA00005755"/>
    </source>
</evidence>
<dbReference type="SUPFAM" id="SSF53098">
    <property type="entry name" value="Ribonuclease H-like"/>
    <property type="match status" value="1"/>
</dbReference>
<evidence type="ECO:0000259" key="8">
    <source>
        <dbReference type="Pfam" id="PF00136"/>
    </source>
</evidence>
<dbReference type="PROSITE" id="PS00116">
    <property type="entry name" value="DNA_POLYMERASE_B"/>
    <property type="match status" value="1"/>
</dbReference>
<dbReference type="InterPro" id="IPR006134">
    <property type="entry name" value="DNA-dir_DNA_pol_B_multi_dom"/>
</dbReference>
<evidence type="ECO:0000256" key="5">
    <source>
        <dbReference type="ARBA" id="ARBA00023125"/>
    </source>
</evidence>
<dbReference type="InterPro" id="IPR043502">
    <property type="entry name" value="DNA/RNA_pol_sf"/>
</dbReference>
<feature type="domain" description="DNA-directed DNA polymerase family B multifunctional" evidence="8">
    <location>
        <begin position="388"/>
        <end position="745"/>
    </location>
</feature>
<evidence type="ECO:0000256" key="2">
    <source>
        <dbReference type="ARBA" id="ARBA00022679"/>
    </source>
</evidence>
<evidence type="ECO:0000259" key="9">
    <source>
        <dbReference type="Pfam" id="PF03104"/>
    </source>
</evidence>
<keyword evidence="4 7" id="KW-0239">DNA-directed DNA polymerase</keyword>
<dbReference type="Gene3D" id="3.30.420.10">
    <property type="entry name" value="Ribonuclease H-like superfamily/Ribonuclease H"/>
    <property type="match status" value="1"/>
</dbReference>
<comment type="catalytic activity">
    <reaction evidence="6 7">
        <text>DNA(n) + a 2'-deoxyribonucleoside 5'-triphosphate = DNA(n+1) + diphosphate</text>
        <dbReference type="Rhea" id="RHEA:22508"/>
        <dbReference type="Rhea" id="RHEA-COMP:17339"/>
        <dbReference type="Rhea" id="RHEA-COMP:17340"/>
        <dbReference type="ChEBI" id="CHEBI:33019"/>
        <dbReference type="ChEBI" id="CHEBI:61560"/>
        <dbReference type="ChEBI" id="CHEBI:173112"/>
        <dbReference type="EC" id="2.7.7.7"/>
    </reaction>
</comment>
<dbReference type="InterPro" id="IPR042087">
    <property type="entry name" value="DNA_pol_B_thumb"/>
</dbReference>
<dbReference type="InterPro" id="IPR006133">
    <property type="entry name" value="DNA-dir_DNA_pol_B_exonuc"/>
</dbReference>